<dbReference type="InterPro" id="IPR018060">
    <property type="entry name" value="HTH_AraC"/>
</dbReference>
<dbReference type="InterPro" id="IPR020449">
    <property type="entry name" value="Tscrpt_reg_AraC-type_HTH"/>
</dbReference>
<organism evidence="5 6">
    <name type="scientific">Lutibaculum baratangense AMV1</name>
    <dbReference type="NCBI Taxonomy" id="631454"/>
    <lineage>
        <taxon>Bacteria</taxon>
        <taxon>Pseudomonadati</taxon>
        <taxon>Pseudomonadota</taxon>
        <taxon>Alphaproteobacteria</taxon>
        <taxon>Hyphomicrobiales</taxon>
        <taxon>Tepidamorphaceae</taxon>
        <taxon>Lutibaculum</taxon>
    </lineage>
</organism>
<dbReference type="CDD" id="cd03136">
    <property type="entry name" value="GATase1_AraC_ArgR_like"/>
    <property type="match status" value="1"/>
</dbReference>
<keyword evidence="1" id="KW-0805">Transcription regulation</keyword>
<dbReference type="PROSITE" id="PS00041">
    <property type="entry name" value="HTH_ARAC_FAMILY_1"/>
    <property type="match status" value="1"/>
</dbReference>
<dbReference type="STRING" id="631454.N177_3527"/>
<dbReference type="SUPFAM" id="SSF46689">
    <property type="entry name" value="Homeodomain-like"/>
    <property type="match status" value="2"/>
</dbReference>
<name>V4RDL5_9HYPH</name>
<dbReference type="PANTHER" id="PTHR43130:SF3">
    <property type="entry name" value="HTH-TYPE TRANSCRIPTIONAL REGULATOR RV1931C"/>
    <property type="match status" value="1"/>
</dbReference>
<dbReference type="eggNOG" id="COG4977">
    <property type="taxonomic scope" value="Bacteria"/>
</dbReference>
<protein>
    <submittedName>
        <fullName evidence="5">Transcriptional regulator, AraC family</fullName>
    </submittedName>
</protein>
<evidence type="ECO:0000259" key="4">
    <source>
        <dbReference type="PROSITE" id="PS01124"/>
    </source>
</evidence>
<dbReference type="PROSITE" id="PS01124">
    <property type="entry name" value="HTH_ARAC_FAMILY_2"/>
    <property type="match status" value="1"/>
</dbReference>
<comment type="caution">
    <text evidence="5">The sequence shown here is derived from an EMBL/GenBank/DDBJ whole genome shotgun (WGS) entry which is preliminary data.</text>
</comment>
<keyword evidence="2" id="KW-0238">DNA-binding</keyword>
<dbReference type="Gene3D" id="1.10.10.60">
    <property type="entry name" value="Homeodomain-like"/>
    <property type="match status" value="1"/>
</dbReference>
<dbReference type="GO" id="GO:0043565">
    <property type="term" value="F:sequence-specific DNA binding"/>
    <property type="evidence" value="ECO:0007669"/>
    <property type="project" value="InterPro"/>
</dbReference>
<dbReference type="Proteomes" id="UP000017819">
    <property type="component" value="Unassembled WGS sequence"/>
</dbReference>
<keyword evidence="3" id="KW-0804">Transcription</keyword>
<keyword evidence="6" id="KW-1185">Reference proteome</keyword>
<dbReference type="Gene3D" id="3.40.50.880">
    <property type="match status" value="1"/>
</dbReference>
<dbReference type="EMBL" id="AWXZ01000039">
    <property type="protein sequence ID" value="ESR23459.1"/>
    <property type="molecule type" value="Genomic_DNA"/>
</dbReference>
<evidence type="ECO:0000313" key="5">
    <source>
        <dbReference type="EMBL" id="ESR23459.1"/>
    </source>
</evidence>
<dbReference type="RefSeq" id="WP_023433645.1">
    <property type="nucleotide sequence ID" value="NZ_AWXZ01000039.1"/>
</dbReference>
<dbReference type="PANTHER" id="PTHR43130">
    <property type="entry name" value="ARAC-FAMILY TRANSCRIPTIONAL REGULATOR"/>
    <property type="match status" value="1"/>
</dbReference>
<dbReference type="Pfam" id="PF12833">
    <property type="entry name" value="HTH_18"/>
    <property type="match status" value="1"/>
</dbReference>
<dbReference type="PRINTS" id="PR00032">
    <property type="entry name" value="HTHARAC"/>
</dbReference>
<dbReference type="InterPro" id="IPR018062">
    <property type="entry name" value="HTH_AraC-typ_CS"/>
</dbReference>
<dbReference type="InterPro" id="IPR029062">
    <property type="entry name" value="Class_I_gatase-like"/>
</dbReference>
<gene>
    <name evidence="5" type="ORF">N177_3527</name>
</gene>
<dbReference type="SMART" id="SM00342">
    <property type="entry name" value="HTH_ARAC"/>
    <property type="match status" value="1"/>
</dbReference>
<dbReference type="InterPro" id="IPR009057">
    <property type="entry name" value="Homeodomain-like_sf"/>
</dbReference>
<evidence type="ECO:0000256" key="1">
    <source>
        <dbReference type="ARBA" id="ARBA00023015"/>
    </source>
</evidence>
<accession>V4RDL5</accession>
<evidence type="ECO:0000256" key="3">
    <source>
        <dbReference type="ARBA" id="ARBA00023163"/>
    </source>
</evidence>
<sequence length="329" mass="36025">MHRSIFHPSEETLRLDLLVLPDVSLLSFASTLEPLRAANRVSGRKLYDWRLLGAVGTEVVTSSGIRLPMDGVFDPEATRDALVVVASFNVERHASPRLLGQLRHLARRGLCMGGVEAGAWVLGLAGLLGGRRATTHWEDLEIFASRFPDTDVRPNRYVIDGQFFTTGGASPALDTMLALIRARQGYALALDVASVFIYDQSRTGEDPQPSLSLGRLDWYEPRVAKAMRLMEEALADPLPVAGIAERLGTSRRTLETLFASVVGMSPGEFYLGARLNAGRRLVVETRQSITAIAERVGFGSASAFARAFRQRFGLSPTEARRMARSQNSV</sequence>
<reference evidence="5 6" key="1">
    <citation type="journal article" date="2014" name="Genome Announc.">
        <title>Draft Genome Sequence of Lutibaculum baratangense Strain AMV1T, Isolated from a Mud Volcano in Andamans, India.</title>
        <authorList>
            <person name="Singh A."/>
            <person name="Sreenivas A."/>
            <person name="Sathyanarayana Reddy G."/>
            <person name="Pinnaka A.K."/>
            <person name="Shivaji S."/>
        </authorList>
    </citation>
    <scope>NUCLEOTIDE SEQUENCE [LARGE SCALE GENOMIC DNA]</scope>
    <source>
        <strain evidence="5 6">AMV1</strain>
    </source>
</reference>
<dbReference type="SUPFAM" id="SSF52317">
    <property type="entry name" value="Class I glutamine amidotransferase-like"/>
    <property type="match status" value="1"/>
</dbReference>
<feature type="domain" description="HTH araC/xylS-type" evidence="4">
    <location>
        <begin position="224"/>
        <end position="322"/>
    </location>
</feature>
<dbReference type="InterPro" id="IPR052158">
    <property type="entry name" value="INH-QAR"/>
</dbReference>
<dbReference type="AlphaFoldDB" id="V4RDL5"/>
<dbReference type="PATRIC" id="fig|631454.5.peg.3487"/>
<evidence type="ECO:0000256" key="2">
    <source>
        <dbReference type="ARBA" id="ARBA00023125"/>
    </source>
</evidence>
<dbReference type="Pfam" id="PF01965">
    <property type="entry name" value="DJ-1_PfpI"/>
    <property type="match status" value="1"/>
</dbReference>
<proteinExistence type="predicted"/>
<dbReference type="InterPro" id="IPR002818">
    <property type="entry name" value="DJ-1/PfpI"/>
</dbReference>
<evidence type="ECO:0000313" key="6">
    <source>
        <dbReference type="Proteomes" id="UP000017819"/>
    </source>
</evidence>
<dbReference type="GO" id="GO:0003700">
    <property type="term" value="F:DNA-binding transcription factor activity"/>
    <property type="evidence" value="ECO:0007669"/>
    <property type="project" value="InterPro"/>
</dbReference>